<dbReference type="PANTHER" id="PTHR43420:SF12">
    <property type="entry name" value="N-ACETYLTRANSFERASE DOMAIN-CONTAINING PROTEIN"/>
    <property type="match status" value="1"/>
</dbReference>
<keyword evidence="2" id="KW-0012">Acyltransferase</keyword>
<dbReference type="AlphaFoldDB" id="A0A1V5SR36"/>
<evidence type="ECO:0000313" key="4">
    <source>
        <dbReference type="EMBL" id="OQA56999.1"/>
    </source>
</evidence>
<evidence type="ECO:0000256" key="2">
    <source>
        <dbReference type="ARBA" id="ARBA00023315"/>
    </source>
</evidence>
<dbReference type="Gene3D" id="3.40.630.30">
    <property type="match status" value="1"/>
</dbReference>
<sequence length="171" mass="19848">MGPHLDNFMENAYQKSGNLFSHQHTWFIETQGKITGMLLGYAGDVKRNEGLPTGLLFFKHFIKYGFFQKIIFLLKSQNFFPKVKRDDFYISNFAVFPEYQNRGTGTCLLKFAESEALNNGYTSMVLDVEAENQRAIKLYQKNGYVMESTSPSLQLGKSHFQFIRMKKQLLR</sequence>
<keyword evidence="1 4" id="KW-0808">Transferase</keyword>
<accession>A0A1V5SR36</accession>
<name>A0A1V5SR36_9BACT</name>
<dbReference type="PANTHER" id="PTHR43420">
    <property type="entry name" value="ACETYLTRANSFERASE"/>
    <property type="match status" value="1"/>
</dbReference>
<dbReference type="SUPFAM" id="SSF55729">
    <property type="entry name" value="Acyl-CoA N-acyltransferases (Nat)"/>
    <property type="match status" value="1"/>
</dbReference>
<gene>
    <name evidence="4" type="ORF">BWY41_01384</name>
</gene>
<organism evidence="4">
    <name type="scientific">Candidatus Atribacter allofermentans</name>
    <dbReference type="NCBI Taxonomy" id="1852833"/>
    <lineage>
        <taxon>Bacteria</taxon>
        <taxon>Pseudomonadati</taxon>
        <taxon>Atribacterota</taxon>
        <taxon>Atribacteria</taxon>
        <taxon>Atribacterales</taxon>
        <taxon>Atribacteraceae</taxon>
        <taxon>Atribacter</taxon>
    </lineage>
</organism>
<dbReference type="EMBL" id="MWBQ01000100">
    <property type="protein sequence ID" value="OQA56999.1"/>
    <property type="molecule type" value="Genomic_DNA"/>
</dbReference>
<dbReference type="InterPro" id="IPR000182">
    <property type="entry name" value="GNAT_dom"/>
</dbReference>
<dbReference type="GO" id="GO:0016747">
    <property type="term" value="F:acyltransferase activity, transferring groups other than amino-acyl groups"/>
    <property type="evidence" value="ECO:0007669"/>
    <property type="project" value="InterPro"/>
</dbReference>
<reference evidence="4" key="1">
    <citation type="submission" date="2017-02" db="EMBL/GenBank/DDBJ databases">
        <title>Delving into the versatile metabolic prowess of the omnipresent phylum Bacteroidetes.</title>
        <authorList>
            <person name="Nobu M.K."/>
            <person name="Mei R."/>
            <person name="Narihiro T."/>
            <person name="Kuroda K."/>
            <person name="Liu W.-T."/>
        </authorList>
    </citation>
    <scope>NUCLEOTIDE SEQUENCE</scope>
    <source>
        <strain evidence="4">ADurb.Bin276</strain>
    </source>
</reference>
<dbReference type="Pfam" id="PF00583">
    <property type="entry name" value="Acetyltransf_1"/>
    <property type="match status" value="1"/>
</dbReference>
<comment type="caution">
    <text evidence="4">The sequence shown here is derived from an EMBL/GenBank/DDBJ whole genome shotgun (WGS) entry which is preliminary data.</text>
</comment>
<proteinExistence type="predicted"/>
<dbReference type="InterPro" id="IPR016181">
    <property type="entry name" value="Acyl_CoA_acyltransferase"/>
</dbReference>
<dbReference type="InterPro" id="IPR050680">
    <property type="entry name" value="YpeA/RimI_acetyltransf"/>
</dbReference>
<evidence type="ECO:0000256" key="1">
    <source>
        <dbReference type="ARBA" id="ARBA00022679"/>
    </source>
</evidence>
<feature type="domain" description="N-acetyltransferase" evidence="3">
    <location>
        <begin position="1"/>
        <end position="170"/>
    </location>
</feature>
<dbReference type="Proteomes" id="UP000485569">
    <property type="component" value="Unassembled WGS sequence"/>
</dbReference>
<evidence type="ECO:0000259" key="3">
    <source>
        <dbReference type="PROSITE" id="PS51186"/>
    </source>
</evidence>
<dbReference type="PROSITE" id="PS51186">
    <property type="entry name" value="GNAT"/>
    <property type="match status" value="1"/>
</dbReference>
<dbReference type="CDD" id="cd04301">
    <property type="entry name" value="NAT_SF"/>
    <property type="match status" value="1"/>
</dbReference>
<protein>
    <submittedName>
        <fullName evidence="4">Putative acetyltransferase</fullName>
    </submittedName>
</protein>